<dbReference type="GO" id="GO:0005886">
    <property type="term" value="C:plasma membrane"/>
    <property type="evidence" value="ECO:0007669"/>
    <property type="project" value="UniProtKB-SubCell"/>
</dbReference>
<dbReference type="PROSITE" id="PS50109">
    <property type="entry name" value="HIS_KIN"/>
    <property type="match status" value="1"/>
</dbReference>
<evidence type="ECO:0000256" key="12">
    <source>
        <dbReference type="ARBA" id="ARBA00023012"/>
    </source>
</evidence>
<dbReference type="InterPro" id="IPR003661">
    <property type="entry name" value="HisK_dim/P_dom"/>
</dbReference>
<dbReference type="RefSeq" id="WP_101884085.1">
    <property type="nucleotide sequence ID" value="NZ_JAPRAW010000007.1"/>
</dbReference>
<evidence type="ECO:0000313" key="16">
    <source>
        <dbReference type="EMBL" id="PLT74344.1"/>
    </source>
</evidence>
<evidence type="ECO:0000256" key="5">
    <source>
        <dbReference type="ARBA" id="ARBA00022553"/>
    </source>
</evidence>
<dbReference type="InterPro" id="IPR005467">
    <property type="entry name" value="His_kinase_dom"/>
</dbReference>
<comment type="catalytic activity">
    <reaction evidence="1">
        <text>ATP + protein L-histidine = ADP + protein N-phospho-L-histidine.</text>
        <dbReference type="EC" id="2.7.13.3"/>
    </reaction>
</comment>
<dbReference type="InterPro" id="IPR004358">
    <property type="entry name" value="Sig_transdc_His_kin-like_C"/>
</dbReference>
<dbReference type="CDD" id="cd00082">
    <property type="entry name" value="HisKA"/>
    <property type="match status" value="1"/>
</dbReference>
<evidence type="ECO:0000256" key="14">
    <source>
        <dbReference type="SAM" id="Phobius"/>
    </source>
</evidence>
<dbReference type="SMART" id="SM00388">
    <property type="entry name" value="HisKA"/>
    <property type="match status" value="1"/>
</dbReference>
<dbReference type="Gene3D" id="6.10.340.10">
    <property type="match status" value="1"/>
</dbReference>
<dbReference type="EC" id="2.7.13.3" evidence="3"/>
<keyword evidence="12" id="KW-0902">Two-component regulatory system</keyword>
<evidence type="ECO:0000313" key="17">
    <source>
        <dbReference type="Proteomes" id="UP000235093"/>
    </source>
</evidence>
<evidence type="ECO:0000256" key="13">
    <source>
        <dbReference type="ARBA" id="ARBA00023136"/>
    </source>
</evidence>
<keyword evidence="8" id="KW-0547">Nucleotide-binding</keyword>
<gene>
    <name evidence="16" type="ORF">CDL23_10140</name>
</gene>
<keyword evidence="5" id="KW-0597">Phosphoprotein</keyword>
<dbReference type="EMBL" id="NIHT01000014">
    <property type="protein sequence ID" value="PLT74344.1"/>
    <property type="molecule type" value="Genomic_DNA"/>
</dbReference>
<dbReference type="InterPro" id="IPR003594">
    <property type="entry name" value="HATPase_dom"/>
</dbReference>
<dbReference type="SUPFAM" id="SSF55874">
    <property type="entry name" value="ATPase domain of HSP90 chaperone/DNA topoisomerase II/histidine kinase"/>
    <property type="match status" value="1"/>
</dbReference>
<dbReference type="Pfam" id="PF00512">
    <property type="entry name" value="HisKA"/>
    <property type="match status" value="1"/>
</dbReference>
<dbReference type="InterPro" id="IPR036890">
    <property type="entry name" value="HATPase_C_sf"/>
</dbReference>
<accession>A0A2N5PGU2</accession>
<evidence type="ECO:0000256" key="1">
    <source>
        <dbReference type="ARBA" id="ARBA00000085"/>
    </source>
</evidence>
<reference evidence="16 17" key="1">
    <citation type="journal article" date="2017" name="Genome Med.">
        <title>A novel Ruminococcus gnavus clade enriched in inflammatory bowel disease patients.</title>
        <authorList>
            <person name="Hall A.B."/>
            <person name="Yassour M."/>
            <person name="Sauk J."/>
            <person name="Garner A."/>
            <person name="Jiang X."/>
            <person name="Arthur T."/>
            <person name="Lagoudas G.K."/>
            <person name="Vatanen T."/>
            <person name="Fornelos N."/>
            <person name="Wilson R."/>
            <person name="Bertha M."/>
            <person name="Cohen M."/>
            <person name="Garber J."/>
            <person name="Khalili H."/>
            <person name="Gevers D."/>
            <person name="Ananthakrishnan A.N."/>
            <person name="Kugathasan S."/>
            <person name="Lander E.S."/>
            <person name="Blainey P."/>
            <person name="Vlamakis H."/>
            <person name="Xavier R.J."/>
            <person name="Huttenhower C."/>
        </authorList>
    </citation>
    <scope>NUCLEOTIDE SEQUENCE [LARGE SCALE GENOMIC DNA]</scope>
    <source>
        <strain evidence="16 17">RJX1125</strain>
    </source>
</reference>
<dbReference type="Gene3D" id="1.10.287.130">
    <property type="match status" value="1"/>
</dbReference>
<dbReference type="SUPFAM" id="SSF47384">
    <property type="entry name" value="Homodimeric domain of signal transducing histidine kinase"/>
    <property type="match status" value="1"/>
</dbReference>
<keyword evidence="7 14" id="KW-0812">Transmembrane</keyword>
<dbReference type="Pfam" id="PF02518">
    <property type="entry name" value="HATPase_c"/>
    <property type="match status" value="1"/>
</dbReference>
<dbReference type="InterPro" id="IPR036097">
    <property type="entry name" value="HisK_dim/P_sf"/>
</dbReference>
<protein>
    <recommendedName>
        <fullName evidence="3">histidine kinase</fullName>
        <ecNumber evidence="3">2.7.13.3</ecNumber>
    </recommendedName>
</protein>
<dbReference type="SUPFAM" id="SSF158472">
    <property type="entry name" value="HAMP domain-like"/>
    <property type="match status" value="1"/>
</dbReference>
<feature type="domain" description="Histidine kinase" evidence="15">
    <location>
        <begin position="226"/>
        <end position="440"/>
    </location>
</feature>
<dbReference type="CDD" id="cd00075">
    <property type="entry name" value="HATPase"/>
    <property type="match status" value="1"/>
</dbReference>
<keyword evidence="11 14" id="KW-1133">Transmembrane helix</keyword>
<dbReference type="CDD" id="cd06225">
    <property type="entry name" value="HAMP"/>
    <property type="match status" value="1"/>
</dbReference>
<evidence type="ECO:0000256" key="11">
    <source>
        <dbReference type="ARBA" id="ARBA00022989"/>
    </source>
</evidence>
<dbReference type="Proteomes" id="UP000235093">
    <property type="component" value="Unassembled WGS sequence"/>
</dbReference>
<keyword evidence="13 14" id="KW-0472">Membrane</keyword>
<sequence length="444" mass="51306">MEKIREKKLVYYIENRSIKISFILYALISLVVGITISVTAIALVDNYRMNLNYKYEDMTTRYDIPENGSFIAKYNNDQTEYTIYNASQKKVCSFVVDYQKERPVQEYVYPNHVSYIEVSPNFTKQDRIVDTTLGMINIATIPVVLSFSMILCVTIFIKRKLARPIKLLTNAYSKIENNELDFTLYYPYKDEMGKLCLAFEKMKNCLYQNNQKMIRQFAEQRRLNAAFSHDLRTPLTLLKGHTTMLLSFIPKGLVSQQEVIDELSTMRKNVERLEKYVNAMTNLYRLEDIEIEKETINFNLLLKALSDTTELLCTDIKYSIKTSCNNNENLFINLDIVVQIYENLLSNSIRYANSMIDIDISMKKQYLLISVSDDGCGFKDSDIERVTLPFYKSSQDTTTEHLGLGLNICKILCERHGGTLKIANNDKGGACVTAWIKIIDVDEK</sequence>
<evidence type="ECO:0000259" key="15">
    <source>
        <dbReference type="PROSITE" id="PS50109"/>
    </source>
</evidence>
<keyword evidence="9 16" id="KW-0418">Kinase</keyword>
<dbReference type="PRINTS" id="PR00344">
    <property type="entry name" value="BCTRLSENSOR"/>
</dbReference>
<evidence type="ECO:0000256" key="9">
    <source>
        <dbReference type="ARBA" id="ARBA00022777"/>
    </source>
</evidence>
<evidence type="ECO:0000256" key="6">
    <source>
        <dbReference type="ARBA" id="ARBA00022679"/>
    </source>
</evidence>
<feature type="transmembrane region" description="Helical" evidence="14">
    <location>
        <begin position="135"/>
        <end position="157"/>
    </location>
</feature>
<feature type="transmembrane region" description="Helical" evidence="14">
    <location>
        <begin position="20"/>
        <end position="44"/>
    </location>
</feature>
<evidence type="ECO:0000256" key="10">
    <source>
        <dbReference type="ARBA" id="ARBA00022840"/>
    </source>
</evidence>
<comment type="caution">
    <text evidence="16">The sequence shown here is derived from an EMBL/GenBank/DDBJ whole genome shotgun (WGS) entry which is preliminary data.</text>
</comment>
<keyword evidence="6" id="KW-0808">Transferase</keyword>
<dbReference type="PANTHER" id="PTHR45528">
    <property type="entry name" value="SENSOR HISTIDINE KINASE CPXA"/>
    <property type="match status" value="1"/>
</dbReference>
<keyword evidence="4" id="KW-1003">Cell membrane</keyword>
<dbReference type="GO" id="GO:0005524">
    <property type="term" value="F:ATP binding"/>
    <property type="evidence" value="ECO:0007669"/>
    <property type="project" value="UniProtKB-KW"/>
</dbReference>
<organism evidence="16 17">
    <name type="scientific">Mediterraneibacter gnavus</name>
    <name type="common">Ruminococcus gnavus</name>
    <dbReference type="NCBI Taxonomy" id="33038"/>
    <lineage>
        <taxon>Bacteria</taxon>
        <taxon>Bacillati</taxon>
        <taxon>Bacillota</taxon>
        <taxon>Clostridia</taxon>
        <taxon>Lachnospirales</taxon>
        <taxon>Lachnospiraceae</taxon>
        <taxon>Mediterraneibacter</taxon>
    </lineage>
</organism>
<dbReference type="GO" id="GO:0000155">
    <property type="term" value="F:phosphorelay sensor kinase activity"/>
    <property type="evidence" value="ECO:0007669"/>
    <property type="project" value="InterPro"/>
</dbReference>
<dbReference type="SMART" id="SM00387">
    <property type="entry name" value="HATPase_c"/>
    <property type="match status" value="1"/>
</dbReference>
<name>A0A2N5PGU2_MEDGN</name>
<evidence type="ECO:0000256" key="7">
    <source>
        <dbReference type="ARBA" id="ARBA00022692"/>
    </source>
</evidence>
<dbReference type="Gene3D" id="3.30.565.10">
    <property type="entry name" value="Histidine kinase-like ATPase, C-terminal domain"/>
    <property type="match status" value="1"/>
</dbReference>
<evidence type="ECO:0000256" key="4">
    <source>
        <dbReference type="ARBA" id="ARBA00022475"/>
    </source>
</evidence>
<dbReference type="AlphaFoldDB" id="A0A2N5PGU2"/>
<evidence type="ECO:0000256" key="2">
    <source>
        <dbReference type="ARBA" id="ARBA00004651"/>
    </source>
</evidence>
<evidence type="ECO:0000256" key="3">
    <source>
        <dbReference type="ARBA" id="ARBA00012438"/>
    </source>
</evidence>
<dbReference type="InterPro" id="IPR050398">
    <property type="entry name" value="HssS/ArlS-like"/>
</dbReference>
<proteinExistence type="predicted"/>
<keyword evidence="10" id="KW-0067">ATP-binding</keyword>
<comment type="subcellular location">
    <subcellularLocation>
        <location evidence="2">Cell membrane</location>
        <topology evidence="2">Multi-pass membrane protein</topology>
    </subcellularLocation>
</comment>
<evidence type="ECO:0000256" key="8">
    <source>
        <dbReference type="ARBA" id="ARBA00022741"/>
    </source>
</evidence>
<dbReference type="PANTHER" id="PTHR45528:SF1">
    <property type="entry name" value="SENSOR HISTIDINE KINASE CPXA"/>
    <property type="match status" value="1"/>
</dbReference>